<accession>A0A132A0A4</accession>
<organism evidence="2 3">
    <name type="scientific">Sarcoptes scabiei</name>
    <name type="common">Itch mite</name>
    <name type="synonym">Acarus scabiei</name>
    <dbReference type="NCBI Taxonomy" id="52283"/>
    <lineage>
        <taxon>Eukaryota</taxon>
        <taxon>Metazoa</taxon>
        <taxon>Ecdysozoa</taxon>
        <taxon>Arthropoda</taxon>
        <taxon>Chelicerata</taxon>
        <taxon>Arachnida</taxon>
        <taxon>Acari</taxon>
        <taxon>Acariformes</taxon>
        <taxon>Sarcoptiformes</taxon>
        <taxon>Astigmata</taxon>
        <taxon>Psoroptidia</taxon>
        <taxon>Sarcoptoidea</taxon>
        <taxon>Sarcoptidae</taxon>
        <taxon>Sarcoptinae</taxon>
        <taxon>Sarcoptes</taxon>
    </lineage>
</organism>
<comment type="caution">
    <text evidence="2">The sequence shown here is derived from an EMBL/GenBank/DDBJ whole genome shotgun (WGS) entry which is preliminary data.</text>
</comment>
<dbReference type="OrthoDB" id="68076at2759"/>
<dbReference type="AlphaFoldDB" id="A0A132A0A4"/>
<feature type="compositionally biased region" description="Polar residues" evidence="1">
    <location>
        <begin position="101"/>
        <end position="119"/>
    </location>
</feature>
<evidence type="ECO:0000313" key="3">
    <source>
        <dbReference type="Proteomes" id="UP000616769"/>
    </source>
</evidence>
<feature type="region of interest" description="Disordered" evidence="1">
    <location>
        <begin position="1"/>
        <end position="29"/>
    </location>
</feature>
<feature type="compositionally biased region" description="Basic and acidic residues" evidence="1">
    <location>
        <begin position="86"/>
        <end position="100"/>
    </location>
</feature>
<feature type="compositionally biased region" description="Basic and acidic residues" evidence="1">
    <location>
        <begin position="62"/>
        <end position="74"/>
    </location>
</feature>
<feature type="compositionally biased region" description="Basic and acidic residues" evidence="1">
    <location>
        <begin position="1"/>
        <end position="19"/>
    </location>
</feature>
<dbReference type="EMBL" id="JXLN01007738">
    <property type="protein sequence ID" value="KPM04209.1"/>
    <property type="molecule type" value="Genomic_DNA"/>
</dbReference>
<feature type="region of interest" description="Disordered" evidence="1">
    <location>
        <begin position="58"/>
        <end position="156"/>
    </location>
</feature>
<dbReference type="VEuPathDB" id="VectorBase:SSCA000078"/>
<reference evidence="2 3" key="1">
    <citation type="journal article" date="2015" name="Parasit. Vectors">
        <title>Draft genome of the scabies mite.</title>
        <authorList>
            <person name="Rider S.D.Jr."/>
            <person name="Morgan M.S."/>
            <person name="Arlian L.G."/>
        </authorList>
    </citation>
    <scope>NUCLEOTIDE SEQUENCE [LARGE SCALE GENOMIC DNA]</scope>
    <source>
        <strain evidence="2">Arlian Lab</strain>
    </source>
</reference>
<name>A0A132A0A4_SARSC</name>
<sequence>MILDHQKKEKIIKKDEKKSPNPHGGFYINSGELKFKNIEENQTESEFEKANLLQKLKRKRNKIEDSHQESDSSRKKQTKAPKQIKVPKEQKKAQLSDNKDNCINSSMNTSIESFNQSIESKPKKTPNNSENKKESRKNSSSGKKSESNHQNESQKVYKTIFMVKKSKYPVASDNVSNVKIQPNASSMNASTADVVSMAQNYYSSKIQQMITDSLLGNIPSIGSINSTSTHLYSNLQPNITNLSAQNQNLALLRTNLLSLKIPYDLITALPYNKPATIEGTISPEWTRYLVDFN</sequence>
<gene>
    <name evidence="2" type="ORF">QR98_0026520</name>
</gene>
<protein>
    <submittedName>
        <fullName evidence="2">Uncharacterized protein</fullName>
    </submittedName>
</protein>
<proteinExistence type="predicted"/>
<feature type="compositionally biased region" description="Basic and acidic residues" evidence="1">
    <location>
        <begin position="130"/>
        <end position="149"/>
    </location>
</feature>
<dbReference type="Proteomes" id="UP000616769">
    <property type="component" value="Unassembled WGS sequence"/>
</dbReference>
<evidence type="ECO:0000313" key="2">
    <source>
        <dbReference type="EMBL" id="KPM04209.1"/>
    </source>
</evidence>
<evidence type="ECO:0000256" key="1">
    <source>
        <dbReference type="SAM" id="MobiDB-lite"/>
    </source>
</evidence>